<accession>A0ABW0R0B3</accession>
<keyword evidence="2" id="KW-1185">Reference proteome</keyword>
<dbReference type="Proteomes" id="UP001596108">
    <property type="component" value="Unassembled WGS sequence"/>
</dbReference>
<evidence type="ECO:0000313" key="1">
    <source>
        <dbReference type="EMBL" id="MFC5530123.1"/>
    </source>
</evidence>
<comment type="caution">
    <text evidence="1">The sequence shown here is derived from an EMBL/GenBank/DDBJ whole genome shotgun (WGS) entry which is preliminary data.</text>
</comment>
<gene>
    <name evidence="1" type="ORF">ACFPQ4_11865</name>
</gene>
<dbReference type="Gene3D" id="3.30.310.100">
    <property type="entry name" value="YugN-like"/>
    <property type="match status" value="1"/>
</dbReference>
<dbReference type="SUPFAM" id="SSF160755">
    <property type="entry name" value="YugN-like"/>
    <property type="match status" value="1"/>
</dbReference>
<dbReference type="RefSeq" id="WP_378112059.1">
    <property type="nucleotide sequence ID" value="NZ_JBHSNC010000036.1"/>
</dbReference>
<dbReference type="InterPro" id="IPR036491">
    <property type="entry name" value="YugN-like_sf"/>
</dbReference>
<name>A0ABW0R0B3_9BACL</name>
<organism evidence="1 2">
    <name type="scientific">Cohnella yongneupensis</name>
    <dbReference type="NCBI Taxonomy" id="425006"/>
    <lineage>
        <taxon>Bacteria</taxon>
        <taxon>Bacillati</taxon>
        <taxon>Bacillota</taxon>
        <taxon>Bacilli</taxon>
        <taxon>Bacillales</taxon>
        <taxon>Paenibacillaceae</taxon>
        <taxon>Cohnella</taxon>
    </lineage>
</organism>
<proteinExistence type="predicted"/>
<reference evidence="2" key="1">
    <citation type="journal article" date="2019" name="Int. J. Syst. Evol. Microbiol.">
        <title>The Global Catalogue of Microorganisms (GCM) 10K type strain sequencing project: providing services to taxonomists for standard genome sequencing and annotation.</title>
        <authorList>
            <consortium name="The Broad Institute Genomics Platform"/>
            <consortium name="The Broad Institute Genome Sequencing Center for Infectious Disease"/>
            <person name="Wu L."/>
            <person name="Ma J."/>
        </authorList>
    </citation>
    <scope>NUCLEOTIDE SEQUENCE [LARGE SCALE GENOMIC DNA]</scope>
    <source>
        <strain evidence="2">CGMCC 1.18578</strain>
    </source>
</reference>
<protein>
    <submittedName>
        <fullName evidence="1">YugN family protein</fullName>
    </submittedName>
</protein>
<evidence type="ECO:0000313" key="2">
    <source>
        <dbReference type="Proteomes" id="UP001596108"/>
    </source>
</evidence>
<dbReference type="InterPro" id="IPR014967">
    <property type="entry name" value="Uncharacterised_YugN-like"/>
</dbReference>
<dbReference type="EMBL" id="JBHSNC010000036">
    <property type="protein sequence ID" value="MFC5530123.1"/>
    <property type="molecule type" value="Genomic_DNA"/>
</dbReference>
<dbReference type="Pfam" id="PF08868">
    <property type="entry name" value="YugN"/>
    <property type="match status" value="1"/>
</dbReference>
<sequence>MQSIPSSLTSQEQEFVIVKNGLSEHGFSLGGNWDYDHGSFDCALDDANKVWLRLPFDVTNGNLDSETQEIDAKIRFGEPYVLKHIYNEGLDKEAQPRVLGALVDQFSDPVDPDAPIESRWVEEAKTKLRKVEAIYPA</sequence>